<dbReference type="CDD" id="cd02247">
    <property type="entry name" value="cupin_pirin_C"/>
    <property type="match status" value="1"/>
</dbReference>
<evidence type="ECO:0000256" key="1">
    <source>
        <dbReference type="ARBA" id="ARBA00008416"/>
    </source>
</evidence>
<proteinExistence type="inferred from homology"/>
<evidence type="ECO:0000256" key="2">
    <source>
        <dbReference type="RuleBase" id="RU003457"/>
    </source>
</evidence>
<dbReference type="RefSeq" id="WP_140047867.1">
    <property type="nucleotide sequence ID" value="NZ_BAAAEV010000001.1"/>
</dbReference>
<accession>A0ABX0TZQ0</accession>
<dbReference type="Pfam" id="PF02678">
    <property type="entry name" value="Pirin"/>
    <property type="match status" value="1"/>
</dbReference>
<dbReference type="InterPro" id="IPR011051">
    <property type="entry name" value="RmlC_Cupin_sf"/>
</dbReference>
<name>A0ABX0TZQ0_9SPHN</name>
<feature type="domain" description="Pirin C-terminal" evidence="4">
    <location>
        <begin position="179"/>
        <end position="277"/>
    </location>
</feature>
<dbReference type="CDD" id="cd02909">
    <property type="entry name" value="cupin_pirin_N"/>
    <property type="match status" value="1"/>
</dbReference>
<organism evidence="5 6">
    <name type="scientific">Sphingomonas japonica</name>
    <dbReference type="NCBI Taxonomy" id="511662"/>
    <lineage>
        <taxon>Bacteria</taxon>
        <taxon>Pseudomonadati</taxon>
        <taxon>Pseudomonadota</taxon>
        <taxon>Alphaproteobacteria</taxon>
        <taxon>Sphingomonadales</taxon>
        <taxon>Sphingomonadaceae</taxon>
        <taxon>Sphingomonas</taxon>
    </lineage>
</organism>
<evidence type="ECO:0000259" key="3">
    <source>
        <dbReference type="Pfam" id="PF02678"/>
    </source>
</evidence>
<evidence type="ECO:0008006" key="7">
    <source>
        <dbReference type="Google" id="ProtNLM"/>
    </source>
</evidence>
<dbReference type="Proteomes" id="UP000788153">
    <property type="component" value="Unassembled WGS sequence"/>
</dbReference>
<dbReference type="PIRSF" id="PIRSF006232">
    <property type="entry name" value="Pirin"/>
    <property type="match status" value="1"/>
</dbReference>
<comment type="similarity">
    <text evidence="1 2">Belongs to the pirin family.</text>
</comment>
<dbReference type="InterPro" id="IPR014710">
    <property type="entry name" value="RmlC-like_jellyroll"/>
</dbReference>
<dbReference type="InterPro" id="IPR012093">
    <property type="entry name" value="Pirin"/>
</dbReference>
<protein>
    <recommendedName>
        <fullName evidence="7">Pirin</fullName>
    </recommendedName>
</protein>
<evidence type="ECO:0000313" key="5">
    <source>
        <dbReference type="EMBL" id="NIJ22642.1"/>
    </source>
</evidence>
<dbReference type="InterPro" id="IPR008778">
    <property type="entry name" value="Pirin_C_dom"/>
</dbReference>
<evidence type="ECO:0000313" key="6">
    <source>
        <dbReference type="Proteomes" id="UP000788153"/>
    </source>
</evidence>
<dbReference type="PANTHER" id="PTHR13903">
    <property type="entry name" value="PIRIN-RELATED"/>
    <property type="match status" value="1"/>
</dbReference>
<dbReference type="PANTHER" id="PTHR13903:SF8">
    <property type="entry name" value="PIRIN"/>
    <property type="match status" value="1"/>
</dbReference>
<evidence type="ECO:0000259" key="4">
    <source>
        <dbReference type="Pfam" id="PF05726"/>
    </source>
</evidence>
<gene>
    <name evidence="5" type="ORF">FHT01_000184</name>
</gene>
<dbReference type="Pfam" id="PF05726">
    <property type="entry name" value="Pirin_C"/>
    <property type="match status" value="1"/>
</dbReference>
<keyword evidence="6" id="KW-1185">Reference proteome</keyword>
<dbReference type="Gene3D" id="2.60.120.10">
    <property type="entry name" value="Jelly Rolls"/>
    <property type="match status" value="2"/>
</dbReference>
<reference evidence="5 6" key="1">
    <citation type="submission" date="2020-03" db="EMBL/GenBank/DDBJ databases">
        <title>Genomic Encyclopedia of Type Strains, Phase IV (KMG-IV): sequencing the most valuable type-strain genomes for metagenomic binning, comparative biology and taxonomic classification.</title>
        <authorList>
            <person name="Goeker M."/>
        </authorList>
    </citation>
    <scope>NUCLEOTIDE SEQUENCE [LARGE SCALE GENOMIC DNA]</scope>
    <source>
        <strain evidence="5 6">DSM 22753</strain>
    </source>
</reference>
<dbReference type="EMBL" id="JAASQP010000001">
    <property type="protein sequence ID" value="NIJ22642.1"/>
    <property type="molecule type" value="Genomic_DNA"/>
</dbReference>
<sequence>MTNDDLILQTILPVTHDLGGFKVHRTLPSRPRTMIGPFIFFDQMGPADLAIGDGIDVRPHPHINLSTVTYLFAGAIGHRDSVGSDIVIEPGAVNLMTAGSGIVHSERSPGEERAKGPALFGIQTWLGMPEAAEEMDPAFEHVGRGDLPVIEGDRARSRIIMGSLWGQTAPTTTYAQTIYADIALSPGGSVPIDDSADERGVYLVEGDAALDGLPLDPTTMVVLRPGITATLRSERGARVMLCGGEAFATPRHVWWNFVSSSRERIQQAKEDWKAGRFAKVPGDDKEFIPIPEVPKTVSYP</sequence>
<comment type="caution">
    <text evidence="5">The sequence shown here is derived from an EMBL/GenBank/DDBJ whole genome shotgun (WGS) entry which is preliminary data.</text>
</comment>
<dbReference type="SUPFAM" id="SSF51182">
    <property type="entry name" value="RmlC-like cupins"/>
    <property type="match status" value="1"/>
</dbReference>
<dbReference type="InterPro" id="IPR003829">
    <property type="entry name" value="Pirin_N_dom"/>
</dbReference>
<feature type="domain" description="Pirin N-terminal" evidence="3">
    <location>
        <begin position="21"/>
        <end position="126"/>
    </location>
</feature>